<feature type="non-terminal residue" evidence="3">
    <location>
        <position position="1"/>
    </location>
</feature>
<dbReference type="SUPFAM" id="SSF63411">
    <property type="entry name" value="LuxS/MPP-like metallohydrolase"/>
    <property type="match status" value="2"/>
</dbReference>
<evidence type="ECO:0000259" key="2">
    <source>
        <dbReference type="Pfam" id="PF05193"/>
    </source>
</evidence>
<name>J9G6E5_9ZZZZ</name>
<comment type="similarity">
    <text evidence="1">Belongs to the peptidase M16 family.</text>
</comment>
<evidence type="ECO:0000313" key="3">
    <source>
        <dbReference type="EMBL" id="EJX02812.1"/>
    </source>
</evidence>
<feature type="non-terminal residue" evidence="3">
    <location>
        <position position="397"/>
    </location>
</feature>
<dbReference type="InterPro" id="IPR007863">
    <property type="entry name" value="Peptidase_M16_C"/>
</dbReference>
<dbReference type="Gene3D" id="3.30.830.10">
    <property type="entry name" value="Metalloenzyme, LuxS/M16 peptidase-like"/>
    <property type="match status" value="2"/>
</dbReference>
<comment type="caution">
    <text evidence="3">The sequence shown here is derived from an EMBL/GenBank/DDBJ whole genome shotgun (WGS) entry which is preliminary data.</text>
</comment>
<dbReference type="GO" id="GO:0046872">
    <property type="term" value="F:metal ion binding"/>
    <property type="evidence" value="ECO:0007669"/>
    <property type="project" value="InterPro"/>
</dbReference>
<accession>J9G6E5</accession>
<feature type="domain" description="Peptidase M16 C-terminal" evidence="2">
    <location>
        <begin position="135"/>
        <end position="310"/>
    </location>
</feature>
<sequence length="397" mass="45715">ALADTTDPEMRAHLQKIINDLSVEAAEYVIPNEFDRLITHYGGTKLNARTSQDYTCFFNTFSPQYIAQWAEINSERLMNPVFRMFQGELETVYEEKEMYDDTIGGKAMPKILERYFYPHPYAHAIIGCNEYIKNIRVSDVRRFFEEYYVASNMGLLLSGDFDTDHVLPIIEPAFSRIKSGKAPKRDYEQPRGFHGREKMVVNMEMPFVKGMAMGFRGLRADNPDQLPLKLATMLLNNSNGTGFLDKLVVDHKLLSALVVNDSYKEAGMLGIMVMTKFFFQSYPSAEKLLWKVIDRIKSGDFSDGMFESLKLEMKRDILFDMEEINSRMGMMIGVFSQDKSWQDYINEVLDIDKITRQDVIDVANRYFTKDYLLITKKTGSYPSSPLPSTGFKPIKPK</sequence>
<organism evidence="3">
    <name type="scientific">gut metagenome</name>
    <dbReference type="NCBI Taxonomy" id="749906"/>
    <lineage>
        <taxon>unclassified sequences</taxon>
        <taxon>metagenomes</taxon>
        <taxon>organismal metagenomes</taxon>
    </lineage>
</organism>
<dbReference type="AlphaFoldDB" id="J9G6E5"/>
<dbReference type="InterPro" id="IPR011249">
    <property type="entry name" value="Metalloenz_LuxS/M16"/>
</dbReference>
<dbReference type="EMBL" id="AMCI01002403">
    <property type="protein sequence ID" value="EJX02812.1"/>
    <property type="molecule type" value="Genomic_DNA"/>
</dbReference>
<protein>
    <submittedName>
        <fullName evidence="3">Peptidase, M16 family</fullName>
    </submittedName>
</protein>
<reference evidence="3" key="1">
    <citation type="journal article" date="2012" name="PLoS ONE">
        <title>Gene sets for utilization of primary and secondary nutrition supplies in the distal gut of endangered iberian lynx.</title>
        <authorList>
            <person name="Alcaide M."/>
            <person name="Messina E."/>
            <person name="Richter M."/>
            <person name="Bargiela R."/>
            <person name="Peplies J."/>
            <person name="Huws S.A."/>
            <person name="Newbold C.J."/>
            <person name="Golyshin P.N."/>
            <person name="Simon M.A."/>
            <person name="Lopez G."/>
            <person name="Yakimov M.M."/>
            <person name="Ferrer M."/>
        </authorList>
    </citation>
    <scope>NUCLEOTIDE SEQUENCE</scope>
</reference>
<dbReference type="Pfam" id="PF05193">
    <property type="entry name" value="Peptidase_M16_C"/>
    <property type="match status" value="1"/>
</dbReference>
<dbReference type="PANTHER" id="PTHR11851:SF49">
    <property type="entry name" value="MITOCHONDRIAL-PROCESSING PEPTIDASE SUBUNIT ALPHA"/>
    <property type="match status" value="1"/>
</dbReference>
<gene>
    <name evidence="3" type="ORF">EVA_09082</name>
</gene>
<dbReference type="InterPro" id="IPR050361">
    <property type="entry name" value="MPP/UQCRC_Complex"/>
</dbReference>
<dbReference type="PANTHER" id="PTHR11851">
    <property type="entry name" value="METALLOPROTEASE"/>
    <property type="match status" value="1"/>
</dbReference>
<evidence type="ECO:0000256" key="1">
    <source>
        <dbReference type="ARBA" id="ARBA00007261"/>
    </source>
</evidence>
<proteinExistence type="inferred from homology"/>